<dbReference type="EMBL" id="CP072755">
    <property type="protein sequence ID" value="QUC19198.1"/>
    <property type="molecule type" value="Genomic_DNA"/>
</dbReference>
<evidence type="ECO:0000313" key="2">
    <source>
        <dbReference type="EMBL" id="QUC19198.1"/>
    </source>
</evidence>
<feature type="region of interest" description="Disordered" evidence="1">
    <location>
        <begin position="173"/>
        <end position="240"/>
    </location>
</feature>
<dbReference type="Proteomes" id="UP000027002">
    <property type="component" value="Chromosome 3"/>
</dbReference>
<evidence type="ECO:0000313" key="3">
    <source>
        <dbReference type="Proteomes" id="UP000027002"/>
    </source>
</evidence>
<dbReference type="RefSeq" id="XP_042996871.1">
    <property type="nucleotide sequence ID" value="XM_043140937.1"/>
</dbReference>
<dbReference type="GeneID" id="66064217"/>
<keyword evidence="3" id="KW-1185">Reference proteome</keyword>
<dbReference type="KEGG" id="uvi:66064217"/>
<evidence type="ECO:0000256" key="1">
    <source>
        <dbReference type="SAM" id="MobiDB-lite"/>
    </source>
</evidence>
<name>A0A8E5HPS3_USTVR</name>
<protein>
    <recommendedName>
        <fullName evidence="4">Myb-like domain-containing protein</fullName>
    </recommendedName>
</protein>
<organism evidence="2 3">
    <name type="scientific">Ustilaginoidea virens</name>
    <name type="common">Rice false smut fungus</name>
    <name type="synonym">Villosiclava virens</name>
    <dbReference type="NCBI Taxonomy" id="1159556"/>
    <lineage>
        <taxon>Eukaryota</taxon>
        <taxon>Fungi</taxon>
        <taxon>Dikarya</taxon>
        <taxon>Ascomycota</taxon>
        <taxon>Pezizomycotina</taxon>
        <taxon>Sordariomycetes</taxon>
        <taxon>Hypocreomycetidae</taxon>
        <taxon>Hypocreales</taxon>
        <taxon>Clavicipitaceae</taxon>
        <taxon>Ustilaginoidea</taxon>
    </lineage>
</organism>
<evidence type="ECO:0008006" key="4">
    <source>
        <dbReference type="Google" id="ProtNLM"/>
    </source>
</evidence>
<proteinExistence type="predicted"/>
<sequence length="361" mass="40126">MNPYIPYIATSDEPCRSMYTQLHQVGSMDCFFDSNSLMTGSDLDTAYQPDPGCSLLPMFNASALEECMWYHDSPSSASSFSELVYSGADFYGFEGDGDIPATGPQLLAGEASHASDFETPLDSQHFDMFTPPDLAIEPRKLELDSGFGATECLEPDLLSGVNSPPAPEAYCTQARSAEDQAWQEVGPNEEEAPPREGGEPDQRLCKRRLRLVPTESRAKRRAAKPRKGYHRSLTATDGPDSRKLEDRILLEARAQNMTYKEILDKYNFAVTESTLRGRYRAITKDSAERPRSPQWTESDVGLLLQAVPLFRRRSGRSRVYWKGVSDYISTNGGSRSFGFSTCHRKYLEVTGGLGTAVSRCE</sequence>
<dbReference type="OrthoDB" id="3439209at2759"/>
<feature type="compositionally biased region" description="Basic and acidic residues" evidence="1">
    <location>
        <begin position="192"/>
        <end position="204"/>
    </location>
</feature>
<dbReference type="AlphaFoldDB" id="A0A8E5HPS3"/>
<feature type="compositionally biased region" description="Basic residues" evidence="1">
    <location>
        <begin position="218"/>
        <end position="230"/>
    </location>
</feature>
<gene>
    <name evidence="2" type="ORF">UV8b_03439</name>
</gene>
<accession>A0A8E5HPS3</accession>
<reference evidence="2" key="1">
    <citation type="submission" date="2020-03" db="EMBL/GenBank/DDBJ databases">
        <title>A mixture of massive structural variations and highly conserved coding sequences in Ustilaginoidea virens genome.</title>
        <authorList>
            <person name="Zhang K."/>
            <person name="Zhao Z."/>
            <person name="Zhang Z."/>
            <person name="Li Y."/>
            <person name="Hsiang T."/>
            <person name="Sun W."/>
        </authorList>
    </citation>
    <scope>NUCLEOTIDE SEQUENCE</scope>
    <source>
        <strain evidence="2">UV-8b</strain>
    </source>
</reference>